<gene>
    <name evidence="1" type="ORF">LV89_03145</name>
</gene>
<keyword evidence="2" id="KW-1185">Reference proteome</keyword>
<accession>A0A316E0W7</accession>
<dbReference type="AlphaFoldDB" id="A0A316E0W7"/>
<comment type="caution">
    <text evidence="1">The sequence shown here is derived from an EMBL/GenBank/DDBJ whole genome shotgun (WGS) entry which is preliminary data.</text>
</comment>
<organism evidence="1 2">
    <name type="scientific">Arcicella aurantiaca</name>
    <dbReference type="NCBI Taxonomy" id="591202"/>
    <lineage>
        <taxon>Bacteria</taxon>
        <taxon>Pseudomonadati</taxon>
        <taxon>Bacteroidota</taxon>
        <taxon>Cytophagia</taxon>
        <taxon>Cytophagales</taxon>
        <taxon>Flectobacillaceae</taxon>
        <taxon>Arcicella</taxon>
    </lineage>
</organism>
<name>A0A316E0W7_9BACT</name>
<sequence>MQAVKQPMTNLQLELLKLYTRKVSEQDLQSIKQMLAQYFSNKTMDLADKIWEKNNWNDEDAERFSNDHLRKSS</sequence>
<reference evidence="1 2" key="1">
    <citation type="submission" date="2018-05" db="EMBL/GenBank/DDBJ databases">
        <title>Genomic Encyclopedia of Archaeal and Bacterial Type Strains, Phase II (KMG-II): from individual species to whole genera.</title>
        <authorList>
            <person name="Goeker M."/>
        </authorList>
    </citation>
    <scope>NUCLEOTIDE SEQUENCE [LARGE SCALE GENOMIC DNA]</scope>
    <source>
        <strain evidence="1 2">DSM 22214</strain>
    </source>
</reference>
<proteinExistence type="predicted"/>
<protein>
    <submittedName>
        <fullName evidence="1">Uncharacterized protein</fullName>
    </submittedName>
</protein>
<dbReference type="Proteomes" id="UP000245489">
    <property type="component" value="Unassembled WGS sequence"/>
</dbReference>
<dbReference type="EMBL" id="QGGO01000017">
    <property type="protein sequence ID" value="PWK23328.1"/>
    <property type="molecule type" value="Genomic_DNA"/>
</dbReference>
<evidence type="ECO:0000313" key="1">
    <source>
        <dbReference type="EMBL" id="PWK23328.1"/>
    </source>
</evidence>
<evidence type="ECO:0000313" key="2">
    <source>
        <dbReference type="Proteomes" id="UP000245489"/>
    </source>
</evidence>
<dbReference type="RefSeq" id="WP_229201531.1">
    <property type="nucleotide sequence ID" value="NZ_QGGO01000017.1"/>
</dbReference>